<evidence type="ECO:0000256" key="4">
    <source>
        <dbReference type="ARBA" id="ARBA00023002"/>
    </source>
</evidence>
<accession>A0A1S9S195</accession>
<dbReference type="Gene3D" id="2.40.110.10">
    <property type="entry name" value="Butyryl-CoA Dehydrogenase, subunit A, domain 2"/>
    <property type="match status" value="1"/>
</dbReference>
<dbReference type="InterPro" id="IPR046373">
    <property type="entry name" value="Acyl-CoA_Oxase/DH_mid-dom_sf"/>
</dbReference>
<proteinExistence type="inferred from homology"/>
<sequence length="369" mass="40072">MGGIDASEWDGFHDFIMHDEMMRAGGIGIPNGLVGGLTLCLPAVRKHGKGAEIDRLIDEALSGLSIATTATLSADGTQYTVNGQKKWITGGIYADYFLTLTRTSEEGFTLLVIPKDSTVTVQPMEMSGSACAGTAFVEFDDTVVSVANRIGNRARGGRGGMCDVEFQPRGDEWEERGLTIRGPSDCSYLSSLFAAHGCAWKTQFRMWIHSFSVAYRFLHSLQMGQLLTFTCDKSSHAISRETFGQKLVSHAVARHKLANMAREVEALQSWIELGHLSDREAVVVLAGQTAQLKAHSGIVLEHVVSQAIQVMGGLGLTKGGRGERLERIWRDVKAITIPGGSEDILLDLSIRRAVRGHVGSLTTRQQAKI</sequence>
<feature type="domain" description="Acyl-CoA oxidase/dehydrogenase middle" evidence="7">
    <location>
        <begin position="65"/>
        <end position="141"/>
    </location>
</feature>
<dbReference type="InterPro" id="IPR009100">
    <property type="entry name" value="AcylCoA_DH/oxidase_NM_dom_sf"/>
</dbReference>
<comment type="caution">
    <text evidence="8">The sequence shown here is derived from an EMBL/GenBank/DDBJ whole genome shotgun (WGS) entry which is preliminary data.</text>
</comment>
<evidence type="ECO:0000313" key="9">
    <source>
        <dbReference type="Proteomes" id="UP000190744"/>
    </source>
</evidence>
<evidence type="ECO:0000256" key="3">
    <source>
        <dbReference type="ARBA" id="ARBA00022827"/>
    </source>
</evidence>
<keyword evidence="2 5" id="KW-0285">Flavoprotein</keyword>
<dbReference type="GO" id="GO:0003995">
    <property type="term" value="F:acyl-CoA dehydrogenase activity"/>
    <property type="evidence" value="ECO:0007669"/>
    <property type="project" value="TreeGrafter"/>
</dbReference>
<evidence type="ECO:0008006" key="10">
    <source>
        <dbReference type="Google" id="ProtNLM"/>
    </source>
</evidence>
<dbReference type="SUPFAM" id="SSF56645">
    <property type="entry name" value="Acyl-CoA dehydrogenase NM domain-like"/>
    <property type="match status" value="1"/>
</dbReference>
<dbReference type="Gene3D" id="1.20.140.10">
    <property type="entry name" value="Butyryl-CoA Dehydrogenase, subunit A, domain 3"/>
    <property type="match status" value="1"/>
</dbReference>
<dbReference type="Pfam" id="PF02770">
    <property type="entry name" value="Acyl-CoA_dh_M"/>
    <property type="match status" value="1"/>
</dbReference>
<gene>
    <name evidence="8" type="ORF">PEBR_00310</name>
</gene>
<evidence type="ECO:0000259" key="6">
    <source>
        <dbReference type="Pfam" id="PF00441"/>
    </source>
</evidence>
<dbReference type="InterPro" id="IPR006091">
    <property type="entry name" value="Acyl-CoA_Oxase/DH_mid-dom"/>
</dbReference>
<comment type="similarity">
    <text evidence="1 5">Belongs to the acyl-CoA dehydrogenase family.</text>
</comment>
<dbReference type="GO" id="GO:0005737">
    <property type="term" value="C:cytoplasm"/>
    <property type="evidence" value="ECO:0007669"/>
    <property type="project" value="TreeGrafter"/>
</dbReference>
<dbReference type="InterPro" id="IPR009075">
    <property type="entry name" value="AcylCo_DH/oxidase_C"/>
</dbReference>
<evidence type="ECO:0000256" key="5">
    <source>
        <dbReference type="RuleBase" id="RU362125"/>
    </source>
</evidence>
<evidence type="ECO:0000256" key="2">
    <source>
        <dbReference type="ARBA" id="ARBA00022630"/>
    </source>
</evidence>
<reference evidence="9" key="1">
    <citation type="submission" date="2015-09" db="EMBL/GenBank/DDBJ databases">
        <authorList>
            <person name="Fill T.P."/>
            <person name="Baretta J.F."/>
            <person name="de Almeida L.G."/>
            <person name="Rocha M."/>
            <person name="de Souza D.H."/>
            <person name="Malavazi I."/>
            <person name="Cerdeira L.T."/>
            <person name="Hong H."/>
            <person name="Samborskyy M."/>
            <person name="de Vasconcelos A.T."/>
            <person name="Leadlay P."/>
            <person name="Rodrigues-Filho E."/>
        </authorList>
    </citation>
    <scope>NUCLEOTIDE SEQUENCE [LARGE SCALE GENOMIC DNA]</scope>
    <source>
        <strain evidence="9">LaBioMMi 136</strain>
    </source>
</reference>
<evidence type="ECO:0000259" key="7">
    <source>
        <dbReference type="Pfam" id="PF02770"/>
    </source>
</evidence>
<name>A0A1S9S195_PENBI</name>
<dbReference type="InterPro" id="IPR036250">
    <property type="entry name" value="AcylCo_DH-like_C"/>
</dbReference>
<dbReference type="EMBL" id="LJBN01000007">
    <property type="protein sequence ID" value="OOQ91331.1"/>
    <property type="molecule type" value="Genomic_DNA"/>
</dbReference>
<dbReference type="GO" id="GO:0033539">
    <property type="term" value="P:fatty acid beta-oxidation using acyl-CoA dehydrogenase"/>
    <property type="evidence" value="ECO:0007669"/>
    <property type="project" value="TreeGrafter"/>
</dbReference>
<comment type="cofactor">
    <cofactor evidence="5">
        <name>FAD</name>
        <dbReference type="ChEBI" id="CHEBI:57692"/>
    </cofactor>
</comment>
<dbReference type="InterPro" id="IPR050741">
    <property type="entry name" value="Acyl-CoA_dehydrogenase"/>
</dbReference>
<evidence type="ECO:0000313" key="8">
    <source>
        <dbReference type="EMBL" id="OOQ91331.1"/>
    </source>
</evidence>
<dbReference type="Pfam" id="PF00441">
    <property type="entry name" value="Acyl-CoA_dh_1"/>
    <property type="match status" value="1"/>
</dbReference>
<keyword evidence="4 5" id="KW-0560">Oxidoreductase</keyword>
<dbReference type="AlphaFoldDB" id="A0A1S9S195"/>
<dbReference type="Proteomes" id="UP000190744">
    <property type="component" value="Unassembled WGS sequence"/>
</dbReference>
<keyword evidence="3 5" id="KW-0274">FAD</keyword>
<dbReference type="PANTHER" id="PTHR48083">
    <property type="entry name" value="MEDIUM-CHAIN SPECIFIC ACYL-COA DEHYDROGENASE, MITOCHONDRIAL-RELATED"/>
    <property type="match status" value="1"/>
</dbReference>
<evidence type="ECO:0000256" key="1">
    <source>
        <dbReference type="ARBA" id="ARBA00009347"/>
    </source>
</evidence>
<dbReference type="SUPFAM" id="SSF47203">
    <property type="entry name" value="Acyl-CoA dehydrogenase C-terminal domain-like"/>
    <property type="match status" value="1"/>
</dbReference>
<protein>
    <recommendedName>
        <fullName evidence="10">Acyl-CoA dehydrogenase</fullName>
    </recommendedName>
</protein>
<organism evidence="8 9">
    <name type="scientific">Penicillium brasilianum</name>
    <dbReference type="NCBI Taxonomy" id="104259"/>
    <lineage>
        <taxon>Eukaryota</taxon>
        <taxon>Fungi</taxon>
        <taxon>Dikarya</taxon>
        <taxon>Ascomycota</taxon>
        <taxon>Pezizomycotina</taxon>
        <taxon>Eurotiomycetes</taxon>
        <taxon>Eurotiomycetidae</taxon>
        <taxon>Eurotiales</taxon>
        <taxon>Aspergillaceae</taxon>
        <taxon>Penicillium</taxon>
    </lineage>
</organism>
<feature type="domain" description="Acyl-CoA dehydrogenase/oxidase C-terminal" evidence="6">
    <location>
        <begin position="236"/>
        <end position="352"/>
    </location>
</feature>
<dbReference type="PANTHER" id="PTHR48083:SF28">
    <property type="entry name" value="ACYL-COA DEHYDROGENASE FAMILY PROTEIN (AFU_ORTHOLOGUE AFUA_6G10880)-RELATED"/>
    <property type="match status" value="1"/>
</dbReference>